<comment type="cofactor">
    <cofactor evidence="9">
        <name>(R)-lipoate</name>
        <dbReference type="ChEBI" id="CHEBI:83088"/>
    </cofactor>
    <text evidence="9">Binds 1 lipoyl cofactor covalently.</text>
</comment>
<dbReference type="InterPro" id="IPR003016">
    <property type="entry name" value="2-oxoA_DH_lipoyl-BS"/>
</dbReference>
<dbReference type="Pfam" id="PF00198">
    <property type="entry name" value="2-oxoacid_dh"/>
    <property type="match status" value="1"/>
</dbReference>
<comment type="catalytic activity">
    <reaction evidence="8 9">
        <text>N(6)-[(R)-dihydrolipoyl]-L-lysyl-[protein] + acetyl-CoA = N(6)-[(R)-S(8)-acetyldihydrolipoyl]-L-lysyl-[protein] + CoA</text>
        <dbReference type="Rhea" id="RHEA:17017"/>
        <dbReference type="Rhea" id="RHEA-COMP:10475"/>
        <dbReference type="Rhea" id="RHEA-COMP:10478"/>
        <dbReference type="ChEBI" id="CHEBI:57287"/>
        <dbReference type="ChEBI" id="CHEBI:57288"/>
        <dbReference type="ChEBI" id="CHEBI:83100"/>
        <dbReference type="ChEBI" id="CHEBI:83111"/>
        <dbReference type="EC" id="2.3.1.12"/>
    </reaction>
</comment>
<evidence type="ECO:0000259" key="12">
    <source>
        <dbReference type="PROSITE" id="PS51826"/>
    </source>
</evidence>
<evidence type="ECO:0000313" key="14">
    <source>
        <dbReference type="Proteomes" id="UP001055167"/>
    </source>
</evidence>
<dbReference type="Gene3D" id="3.30.559.10">
    <property type="entry name" value="Chloramphenicol acetyltransferase-like domain"/>
    <property type="match status" value="1"/>
</dbReference>
<comment type="function">
    <text evidence="7">The pyruvate dehydrogenase complex catalyzes the overall conversion of pyruvate to acetyl-CoA and CO(2). It contains multiple copies of three enzymatic components: pyruvate dehydrogenase (E1), dihydrolipoamide acetyltransferase (E2) and lipoamide dehydrogenase (E3).</text>
</comment>
<dbReference type="InterPro" id="IPR036625">
    <property type="entry name" value="E3-bd_dom_sf"/>
</dbReference>
<dbReference type="InterPro" id="IPR023213">
    <property type="entry name" value="CAT-like_dom_sf"/>
</dbReference>
<dbReference type="InterPro" id="IPR011053">
    <property type="entry name" value="Single_hybrid_motif"/>
</dbReference>
<evidence type="ECO:0000256" key="7">
    <source>
        <dbReference type="ARBA" id="ARBA00025211"/>
    </source>
</evidence>
<dbReference type="SUPFAM" id="SSF51230">
    <property type="entry name" value="Single hybrid motif"/>
    <property type="match status" value="1"/>
</dbReference>
<dbReference type="EMBL" id="BPQH01000004">
    <property type="protein sequence ID" value="GJD48747.1"/>
    <property type="molecule type" value="Genomic_DNA"/>
</dbReference>
<feature type="compositionally biased region" description="Low complexity" evidence="10">
    <location>
        <begin position="84"/>
        <end position="93"/>
    </location>
</feature>
<reference evidence="13" key="1">
    <citation type="journal article" date="2021" name="Front. Microbiol.">
        <title>Comprehensive Comparative Genomics and Phenotyping of Methylobacterium Species.</title>
        <authorList>
            <person name="Alessa O."/>
            <person name="Ogura Y."/>
            <person name="Fujitani Y."/>
            <person name="Takami H."/>
            <person name="Hayashi T."/>
            <person name="Sahin N."/>
            <person name="Tani A."/>
        </authorList>
    </citation>
    <scope>NUCLEOTIDE SEQUENCE</scope>
    <source>
        <strain evidence="13">KCTC 52305</strain>
    </source>
</reference>
<organism evidence="13 14">
    <name type="scientific">Methylobacterium crusticola</name>
    <dbReference type="NCBI Taxonomy" id="1697972"/>
    <lineage>
        <taxon>Bacteria</taxon>
        <taxon>Pseudomonadati</taxon>
        <taxon>Pseudomonadota</taxon>
        <taxon>Alphaproteobacteria</taxon>
        <taxon>Hyphomicrobiales</taxon>
        <taxon>Methylobacteriaceae</taxon>
        <taxon>Methylobacterium</taxon>
    </lineage>
</organism>
<protein>
    <recommendedName>
        <fullName evidence="9">Acetyltransferase component of pyruvate dehydrogenase complex</fullName>
        <ecNumber evidence="9">2.3.1.12</ecNumber>
    </recommendedName>
</protein>
<dbReference type="PROSITE" id="PS51826">
    <property type="entry name" value="PSBD"/>
    <property type="match status" value="1"/>
</dbReference>
<keyword evidence="5 9" id="KW-0450">Lipoyl</keyword>
<feature type="compositionally biased region" description="Pro residues" evidence="10">
    <location>
        <begin position="94"/>
        <end position="104"/>
    </location>
</feature>
<dbReference type="CDD" id="cd06849">
    <property type="entry name" value="lipoyl_domain"/>
    <property type="match status" value="1"/>
</dbReference>
<evidence type="ECO:0000256" key="5">
    <source>
        <dbReference type="ARBA" id="ARBA00022823"/>
    </source>
</evidence>
<keyword evidence="13" id="KW-0670">Pyruvate</keyword>
<comment type="caution">
    <text evidence="13">The sequence shown here is derived from an EMBL/GenBank/DDBJ whole genome shotgun (WGS) entry which is preliminary data.</text>
</comment>
<evidence type="ECO:0000256" key="9">
    <source>
        <dbReference type="RuleBase" id="RU361137"/>
    </source>
</evidence>
<evidence type="ECO:0000256" key="4">
    <source>
        <dbReference type="ARBA" id="ARBA00022737"/>
    </source>
</evidence>
<dbReference type="InterPro" id="IPR000089">
    <property type="entry name" value="Biotin_lipoyl"/>
</dbReference>
<evidence type="ECO:0000256" key="6">
    <source>
        <dbReference type="ARBA" id="ARBA00023315"/>
    </source>
</evidence>
<evidence type="ECO:0000256" key="2">
    <source>
        <dbReference type="ARBA" id="ARBA00011484"/>
    </source>
</evidence>
<feature type="domain" description="Lipoyl-binding" evidence="11">
    <location>
        <begin position="2"/>
        <end position="76"/>
    </location>
</feature>
<dbReference type="Gene3D" id="2.40.50.100">
    <property type="match status" value="1"/>
</dbReference>
<dbReference type="SUPFAM" id="SSF52777">
    <property type="entry name" value="CoA-dependent acyltransferases"/>
    <property type="match status" value="1"/>
</dbReference>
<keyword evidence="6 9" id="KW-0012">Acyltransferase</keyword>
<proteinExistence type="inferred from homology"/>
<evidence type="ECO:0000256" key="8">
    <source>
        <dbReference type="ARBA" id="ARBA00048370"/>
    </source>
</evidence>
<dbReference type="Proteomes" id="UP001055167">
    <property type="component" value="Unassembled WGS sequence"/>
</dbReference>
<evidence type="ECO:0000259" key="11">
    <source>
        <dbReference type="PROSITE" id="PS50968"/>
    </source>
</evidence>
<dbReference type="Pfam" id="PF02817">
    <property type="entry name" value="E3_binding"/>
    <property type="match status" value="1"/>
</dbReference>
<dbReference type="SUPFAM" id="SSF47005">
    <property type="entry name" value="Peripheral subunit-binding domain of 2-oxo acid dehydrogenase complex"/>
    <property type="match status" value="1"/>
</dbReference>
<reference evidence="13" key="2">
    <citation type="submission" date="2021-08" db="EMBL/GenBank/DDBJ databases">
        <authorList>
            <person name="Tani A."/>
            <person name="Ola A."/>
            <person name="Ogura Y."/>
            <person name="Katsura K."/>
            <person name="Hayashi T."/>
        </authorList>
    </citation>
    <scope>NUCLEOTIDE SEQUENCE</scope>
    <source>
        <strain evidence="13">KCTC 52305</strain>
    </source>
</reference>
<dbReference type="PROSITE" id="PS50968">
    <property type="entry name" value="BIOTINYL_LIPOYL"/>
    <property type="match status" value="1"/>
</dbReference>
<dbReference type="EC" id="2.3.1.12" evidence="9"/>
<feature type="region of interest" description="Disordered" evidence="10">
    <location>
        <begin position="84"/>
        <end position="136"/>
    </location>
</feature>
<gene>
    <name evidence="13" type="primary">aceF_1</name>
    <name evidence="13" type="ORF">OPKNFCMD_1472</name>
</gene>
<dbReference type="PANTHER" id="PTHR43178:SF2">
    <property type="entry name" value="DIHYDROLIPOYLLYSINE-RESIDUE ACETYLTRANSFERASE COMPONENT OF PYRUVATE DEHYDROGENASE COMPLEX"/>
    <property type="match status" value="1"/>
</dbReference>
<keyword evidence="3 9" id="KW-0808">Transferase</keyword>
<sequence length="441" mass="46282">MSIEVKIPDIGDFKEIPIIEIHVKEGDSIGPDDPLVSLESDKATMEVPSPSAGVVEKVLIKLGDKVSEGTPLLLLKGEGEAKANGAAAQAPAPAQSPAPAPAPAPAADTAALMRKQEPDPAAPSAPAPAPAASSIPDFSQVHASPAVRRLARELGIDLTAVKGTGEKGRVTKEDVKGTLTRAAAPAAGGAVMASGGMGIPEIPAVDFTKFGPTEVRPLPRIKKISGPHLHRAWLNVPLVTHQDEADITETDAYRKELDTAGKEKGYRVTLLAFLIKASVSALRQHPEFNASLNPEKDALILKRYYNVGVAVDTPDGLVVPVVKDADRKGIVEISQELGSLSKKARDGKLGSADMQGASFTISSLGGIGGTGFTPLVNAPEVAILGVVRSKMAPVWDGSEFKPRLMLPLSVSYDHRVIDGALAARFTRHLAHVLEDVRRLVV</sequence>
<keyword evidence="14" id="KW-1185">Reference proteome</keyword>
<comment type="subunit">
    <text evidence="2 9">Forms a 24-polypeptide structural core with octahedral symmetry.</text>
</comment>
<dbReference type="PROSITE" id="PS00189">
    <property type="entry name" value="LIPOYL"/>
    <property type="match status" value="1"/>
</dbReference>
<dbReference type="InterPro" id="IPR006256">
    <property type="entry name" value="AcTrfase_Pyrv_DH_cplx"/>
</dbReference>
<dbReference type="PANTHER" id="PTHR43178">
    <property type="entry name" value="DIHYDROLIPOAMIDE ACETYLTRANSFERASE COMPONENT OF PYRUVATE DEHYDROGENASE COMPLEX"/>
    <property type="match status" value="1"/>
</dbReference>
<comment type="similarity">
    <text evidence="1 9">Belongs to the 2-oxoacid dehydrogenase family.</text>
</comment>
<dbReference type="Gene3D" id="4.10.320.10">
    <property type="entry name" value="E3-binding domain"/>
    <property type="match status" value="1"/>
</dbReference>
<dbReference type="Pfam" id="PF00364">
    <property type="entry name" value="Biotin_lipoyl"/>
    <property type="match status" value="1"/>
</dbReference>
<dbReference type="NCBIfam" id="TIGR01348">
    <property type="entry name" value="PDHac_trf_long"/>
    <property type="match status" value="1"/>
</dbReference>
<evidence type="ECO:0000256" key="10">
    <source>
        <dbReference type="SAM" id="MobiDB-lite"/>
    </source>
</evidence>
<name>A0ABQ4QTT7_9HYPH</name>
<feature type="compositionally biased region" description="Pro residues" evidence="10">
    <location>
        <begin position="120"/>
        <end position="129"/>
    </location>
</feature>
<evidence type="ECO:0000256" key="3">
    <source>
        <dbReference type="ARBA" id="ARBA00022679"/>
    </source>
</evidence>
<feature type="domain" description="Peripheral subunit-binding (PSBD)" evidence="12">
    <location>
        <begin position="142"/>
        <end position="179"/>
    </location>
</feature>
<accession>A0ABQ4QTT7</accession>
<keyword evidence="4" id="KW-0677">Repeat</keyword>
<dbReference type="InterPro" id="IPR001078">
    <property type="entry name" value="2-oxoacid_DH_actylTfrase"/>
</dbReference>
<dbReference type="InterPro" id="IPR050743">
    <property type="entry name" value="2-oxoacid_DH_E2_comp"/>
</dbReference>
<dbReference type="InterPro" id="IPR004167">
    <property type="entry name" value="PSBD"/>
</dbReference>
<evidence type="ECO:0000256" key="1">
    <source>
        <dbReference type="ARBA" id="ARBA00007317"/>
    </source>
</evidence>
<evidence type="ECO:0000313" key="13">
    <source>
        <dbReference type="EMBL" id="GJD48747.1"/>
    </source>
</evidence>